<dbReference type="RefSeq" id="WP_147669826.1">
    <property type="nucleotide sequence ID" value="NZ_CP120678.1"/>
</dbReference>
<reference evidence="2" key="1">
    <citation type="submission" date="2023-03" db="EMBL/GenBank/DDBJ databases">
        <title>Selenobaculum gbiensis gen. nov. sp. nov., a new bacterium isolated from the gut microbiota of IBD patient.</title>
        <authorList>
            <person name="Yeo S."/>
            <person name="Park H."/>
            <person name="Huh C.S."/>
        </authorList>
    </citation>
    <scope>NUCLEOTIDE SEQUENCE</scope>
    <source>
        <strain evidence="2">ICN-92133</strain>
    </source>
</reference>
<dbReference type="EMBL" id="CP120678">
    <property type="protein sequence ID" value="WIW69857.1"/>
    <property type="molecule type" value="Genomic_DNA"/>
</dbReference>
<name>A0A9Y2EQC7_9FIRM</name>
<feature type="transmembrane region" description="Helical" evidence="1">
    <location>
        <begin position="94"/>
        <end position="116"/>
    </location>
</feature>
<organism evidence="2 3">
    <name type="scientific">Selenobaculum gibii</name>
    <dbReference type="NCBI Taxonomy" id="3054208"/>
    <lineage>
        <taxon>Bacteria</taxon>
        <taxon>Bacillati</taxon>
        <taxon>Bacillota</taxon>
        <taxon>Negativicutes</taxon>
        <taxon>Selenomonadales</taxon>
        <taxon>Selenomonadaceae</taxon>
        <taxon>Selenobaculum</taxon>
    </lineage>
</organism>
<dbReference type="KEGG" id="sgbi:P3F81_07985"/>
<feature type="transmembrane region" description="Helical" evidence="1">
    <location>
        <begin position="36"/>
        <end position="57"/>
    </location>
</feature>
<evidence type="ECO:0000313" key="2">
    <source>
        <dbReference type="EMBL" id="WIW69857.1"/>
    </source>
</evidence>
<keyword evidence="1" id="KW-0812">Transmembrane</keyword>
<sequence>MQNIQVFLTVVLVVFFIALFIMEVKTGRVIHKKELVSSLIIYSIFIWGVPMIPINLFPTASKILSFVLLIIFPCLIWCAYQYNPKQKIFTNTRLLLLVAWGVLLLGNMIGIIRVLGGKS</sequence>
<accession>A0A9Y2EQC7</accession>
<dbReference type="AlphaFoldDB" id="A0A9Y2EQC7"/>
<feature type="transmembrane region" description="Helical" evidence="1">
    <location>
        <begin position="63"/>
        <end position="82"/>
    </location>
</feature>
<evidence type="ECO:0000256" key="1">
    <source>
        <dbReference type="SAM" id="Phobius"/>
    </source>
</evidence>
<feature type="transmembrane region" description="Helical" evidence="1">
    <location>
        <begin position="6"/>
        <end position="24"/>
    </location>
</feature>
<protein>
    <submittedName>
        <fullName evidence="2">Uncharacterized protein</fullName>
    </submittedName>
</protein>
<evidence type="ECO:0000313" key="3">
    <source>
        <dbReference type="Proteomes" id="UP001243623"/>
    </source>
</evidence>
<keyword evidence="1" id="KW-0472">Membrane</keyword>
<proteinExistence type="predicted"/>
<keyword evidence="1" id="KW-1133">Transmembrane helix</keyword>
<gene>
    <name evidence="2" type="ORF">P3F81_07985</name>
</gene>
<dbReference type="Proteomes" id="UP001243623">
    <property type="component" value="Chromosome"/>
</dbReference>
<keyword evidence="3" id="KW-1185">Reference proteome</keyword>